<dbReference type="DNASU" id="1073878"/>
<dbReference type="Proteomes" id="UP000436858">
    <property type="component" value="Unassembled WGS sequence"/>
</dbReference>
<proteinExistence type="predicted"/>
<dbReference type="InterPro" id="IPR037883">
    <property type="entry name" value="Knr4/Smi1-like_sf"/>
</dbReference>
<accession>A0A0P0F036</accession>
<comment type="caution">
    <text evidence="1">The sequence shown here is derived from an EMBL/GenBank/DDBJ whole genome shotgun (WGS) entry which is preliminary data.</text>
</comment>
<protein>
    <submittedName>
        <fullName evidence="1">SMI1/KNR4 family protein</fullName>
    </submittedName>
</protein>
<evidence type="ECO:0000313" key="2">
    <source>
        <dbReference type="Proteomes" id="UP000436858"/>
    </source>
</evidence>
<dbReference type="AlphaFoldDB" id="A0A0P0F036"/>
<dbReference type="OMA" id="YLPMVAM"/>
<gene>
    <name evidence="1" type="ORF">GAN91_21395</name>
</gene>
<dbReference type="EMBL" id="WCRY01000026">
    <property type="protein sequence ID" value="KAB4476002.1"/>
    <property type="molecule type" value="Genomic_DNA"/>
</dbReference>
<name>A0A0P0F036_BACT4</name>
<dbReference type="Pfam" id="PF14568">
    <property type="entry name" value="SUKH_6"/>
    <property type="match status" value="1"/>
</dbReference>
<evidence type="ECO:0000313" key="1">
    <source>
        <dbReference type="EMBL" id="KAB4476002.1"/>
    </source>
</evidence>
<reference evidence="1 2" key="1">
    <citation type="journal article" date="2019" name="Nat. Med.">
        <title>A library of human gut bacterial isolates paired with longitudinal multiomics data enables mechanistic microbiome research.</title>
        <authorList>
            <person name="Poyet M."/>
            <person name="Groussin M."/>
            <person name="Gibbons S.M."/>
            <person name="Avila-Pacheco J."/>
            <person name="Jiang X."/>
            <person name="Kearney S.M."/>
            <person name="Perrotta A.R."/>
            <person name="Berdy B."/>
            <person name="Zhao S."/>
            <person name="Lieberman T.D."/>
            <person name="Swanson P.K."/>
            <person name="Smith M."/>
            <person name="Roesemann S."/>
            <person name="Alexander J.E."/>
            <person name="Rich S.A."/>
            <person name="Livny J."/>
            <person name="Vlamakis H."/>
            <person name="Clish C."/>
            <person name="Bullock K."/>
            <person name="Deik A."/>
            <person name="Scott J."/>
            <person name="Pierce K.A."/>
            <person name="Xavier R.J."/>
            <person name="Alm E.J."/>
        </authorList>
    </citation>
    <scope>NUCLEOTIDE SEQUENCE [LARGE SCALE GENOMIC DNA]</scope>
    <source>
        <strain evidence="1 2">BIOML-A162</strain>
    </source>
</reference>
<organism evidence="1 2">
    <name type="scientific">Bacteroides thetaiotaomicron</name>
    <dbReference type="NCBI Taxonomy" id="818"/>
    <lineage>
        <taxon>Bacteria</taxon>
        <taxon>Pseudomonadati</taxon>
        <taxon>Bacteroidota</taxon>
        <taxon>Bacteroidia</taxon>
        <taxon>Bacteroidales</taxon>
        <taxon>Bacteroidaceae</taxon>
        <taxon>Bacteroides</taxon>
    </lineage>
</organism>
<dbReference type="GeneID" id="60923932"/>
<sequence>MKNKPFENFDFIDFWDDDEYAMNEYIGAPPTEEMIEETERELGYKLPESYIWLMKQHNGGIPFNVCFPCDEPTSWADDHVAITGIMGVDKDKIYSLCGQLGSRFMIEEWGYPDIGVAICDCPSVGHDMIFLDYRECGPQGEPKVVHVDQEDDYYVTFLADNFEEFIRGLVNEEVFDTSEEDERMELEKVRNAAFSPLLSDLCAKCDHPVDTERWIRKISEEIVTDKGFFALHADERSYLLYDIQLWLYTNVYPDTTEEDYLSAYKKIIALDGEFSTGGYASDFVTDWLTRRKESGMVTCNDGILSMAAGTKEALLANRELISNKEQ</sequence>
<dbReference type="RefSeq" id="WP_011108459.1">
    <property type="nucleotide sequence ID" value="NZ_CAXKYD010000023.1"/>
</dbReference>
<dbReference type="Gene3D" id="3.40.1580.10">
    <property type="entry name" value="SMI1/KNR4-like"/>
    <property type="match status" value="1"/>
</dbReference>
<dbReference type="KEGG" id="btho:Btheta7330_00324"/>
<dbReference type="SUPFAM" id="SSF160631">
    <property type="entry name" value="SMI1/KNR4-like"/>
    <property type="match status" value="1"/>
</dbReference>
<dbReference type="InterPro" id="IPR018958">
    <property type="entry name" value="Knr4/Smi1-like_dom"/>
</dbReference>
<dbReference type="SMART" id="SM00860">
    <property type="entry name" value="SMI1_KNR4"/>
    <property type="match status" value="1"/>
</dbReference>